<gene>
    <name evidence="1" type="primary">Dwil\GK27787</name>
    <name evidence="1" type="ORF">Dwil_GK27787</name>
</gene>
<organism evidence="1 2">
    <name type="scientific">Drosophila willistoni</name>
    <name type="common">Fruit fly</name>
    <dbReference type="NCBI Taxonomy" id="7260"/>
    <lineage>
        <taxon>Eukaryota</taxon>
        <taxon>Metazoa</taxon>
        <taxon>Ecdysozoa</taxon>
        <taxon>Arthropoda</taxon>
        <taxon>Hexapoda</taxon>
        <taxon>Insecta</taxon>
        <taxon>Pterygota</taxon>
        <taxon>Neoptera</taxon>
        <taxon>Endopterygota</taxon>
        <taxon>Diptera</taxon>
        <taxon>Brachycera</taxon>
        <taxon>Muscomorpha</taxon>
        <taxon>Ephydroidea</taxon>
        <taxon>Drosophilidae</taxon>
        <taxon>Drosophila</taxon>
        <taxon>Sophophora</taxon>
    </lineage>
</organism>
<dbReference type="Proteomes" id="UP000007798">
    <property type="component" value="Unassembled WGS sequence"/>
</dbReference>
<dbReference type="AlphaFoldDB" id="A0A0Q9X1X8"/>
<dbReference type="STRING" id="7260.A0A0Q9X1X8"/>
<reference evidence="1 2" key="1">
    <citation type="journal article" date="2007" name="Nature">
        <title>Evolution of genes and genomes on the Drosophila phylogeny.</title>
        <authorList>
            <consortium name="Drosophila 12 Genomes Consortium"/>
            <person name="Clark A.G."/>
            <person name="Eisen M.B."/>
            <person name="Smith D.R."/>
            <person name="Bergman C.M."/>
            <person name="Oliver B."/>
            <person name="Markow T.A."/>
            <person name="Kaufman T.C."/>
            <person name="Kellis M."/>
            <person name="Gelbart W."/>
            <person name="Iyer V.N."/>
            <person name="Pollard D.A."/>
            <person name="Sackton T.B."/>
            <person name="Larracuente A.M."/>
            <person name="Singh N.D."/>
            <person name="Abad J.P."/>
            <person name="Abt D.N."/>
            <person name="Adryan B."/>
            <person name="Aguade M."/>
            <person name="Akashi H."/>
            <person name="Anderson W.W."/>
            <person name="Aquadro C.F."/>
            <person name="Ardell D.H."/>
            <person name="Arguello R."/>
            <person name="Artieri C.G."/>
            <person name="Barbash D.A."/>
            <person name="Barker D."/>
            <person name="Barsanti P."/>
            <person name="Batterham P."/>
            <person name="Batzoglou S."/>
            <person name="Begun D."/>
            <person name="Bhutkar A."/>
            <person name="Blanco E."/>
            <person name="Bosak S.A."/>
            <person name="Bradley R.K."/>
            <person name="Brand A.D."/>
            <person name="Brent M.R."/>
            <person name="Brooks A.N."/>
            <person name="Brown R.H."/>
            <person name="Butlin R.K."/>
            <person name="Caggese C."/>
            <person name="Calvi B.R."/>
            <person name="Bernardo de Carvalho A."/>
            <person name="Caspi A."/>
            <person name="Castrezana S."/>
            <person name="Celniker S.E."/>
            <person name="Chang J.L."/>
            <person name="Chapple C."/>
            <person name="Chatterji S."/>
            <person name="Chinwalla A."/>
            <person name="Civetta A."/>
            <person name="Clifton S.W."/>
            <person name="Comeron J.M."/>
            <person name="Costello J.C."/>
            <person name="Coyne J.A."/>
            <person name="Daub J."/>
            <person name="David R.G."/>
            <person name="Delcher A.L."/>
            <person name="Delehaunty K."/>
            <person name="Do C.B."/>
            <person name="Ebling H."/>
            <person name="Edwards K."/>
            <person name="Eickbush T."/>
            <person name="Evans J.D."/>
            <person name="Filipski A."/>
            <person name="Findeiss S."/>
            <person name="Freyhult E."/>
            <person name="Fulton L."/>
            <person name="Fulton R."/>
            <person name="Garcia A.C."/>
            <person name="Gardiner A."/>
            <person name="Garfield D.A."/>
            <person name="Garvin B.E."/>
            <person name="Gibson G."/>
            <person name="Gilbert D."/>
            <person name="Gnerre S."/>
            <person name="Godfrey J."/>
            <person name="Good R."/>
            <person name="Gotea V."/>
            <person name="Gravely B."/>
            <person name="Greenberg A.J."/>
            <person name="Griffiths-Jones S."/>
            <person name="Gross S."/>
            <person name="Guigo R."/>
            <person name="Gustafson E.A."/>
            <person name="Haerty W."/>
            <person name="Hahn M.W."/>
            <person name="Halligan D.L."/>
            <person name="Halpern A.L."/>
            <person name="Halter G.M."/>
            <person name="Han M.V."/>
            <person name="Heger A."/>
            <person name="Hillier L."/>
            <person name="Hinrichs A.S."/>
            <person name="Holmes I."/>
            <person name="Hoskins R.A."/>
            <person name="Hubisz M.J."/>
            <person name="Hultmark D."/>
            <person name="Huntley M.A."/>
            <person name="Jaffe D.B."/>
            <person name="Jagadeeshan S."/>
            <person name="Jeck W.R."/>
            <person name="Johnson J."/>
            <person name="Jones C.D."/>
            <person name="Jordan W.C."/>
            <person name="Karpen G.H."/>
            <person name="Kataoka E."/>
            <person name="Keightley P.D."/>
            <person name="Kheradpour P."/>
            <person name="Kirkness E.F."/>
            <person name="Koerich L.B."/>
            <person name="Kristiansen K."/>
            <person name="Kudrna D."/>
            <person name="Kulathinal R.J."/>
            <person name="Kumar S."/>
            <person name="Kwok R."/>
            <person name="Lander E."/>
            <person name="Langley C.H."/>
            <person name="Lapoint R."/>
            <person name="Lazzaro B.P."/>
            <person name="Lee S.J."/>
            <person name="Levesque L."/>
            <person name="Li R."/>
            <person name="Lin C.F."/>
            <person name="Lin M.F."/>
            <person name="Lindblad-Toh K."/>
            <person name="Llopart A."/>
            <person name="Long M."/>
            <person name="Low L."/>
            <person name="Lozovsky E."/>
            <person name="Lu J."/>
            <person name="Luo M."/>
            <person name="Machado C.A."/>
            <person name="Makalowski W."/>
            <person name="Marzo M."/>
            <person name="Matsuda M."/>
            <person name="Matzkin L."/>
            <person name="McAllister B."/>
            <person name="McBride C.S."/>
            <person name="McKernan B."/>
            <person name="McKernan K."/>
            <person name="Mendez-Lago M."/>
            <person name="Minx P."/>
            <person name="Mollenhauer M.U."/>
            <person name="Montooth K."/>
            <person name="Mount S.M."/>
            <person name="Mu X."/>
            <person name="Myers E."/>
            <person name="Negre B."/>
            <person name="Newfeld S."/>
            <person name="Nielsen R."/>
            <person name="Noor M.A."/>
            <person name="O'Grady P."/>
            <person name="Pachter L."/>
            <person name="Papaceit M."/>
            <person name="Parisi M.J."/>
            <person name="Parisi M."/>
            <person name="Parts L."/>
            <person name="Pedersen J.S."/>
            <person name="Pesole G."/>
            <person name="Phillippy A.M."/>
            <person name="Ponting C.P."/>
            <person name="Pop M."/>
            <person name="Porcelli D."/>
            <person name="Powell J.R."/>
            <person name="Prohaska S."/>
            <person name="Pruitt K."/>
            <person name="Puig M."/>
            <person name="Quesneville H."/>
            <person name="Ram K.R."/>
            <person name="Rand D."/>
            <person name="Rasmussen M.D."/>
            <person name="Reed L.K."/>
            <person name="Reenan R."/>
            <person name="Reily A."/>
            <person name="Remington K.A."/>
            <person name="Rieger T.T."/>
            <person name="Ritchie M.G."/>
            <person name="Robin C."/>
            <person name="Rogers Y.H."/>
            <person name="Rohde C."/>
            <person name="Rozas J."/>
            <person name="Rubenfield M.J."/>
            <person name="Ruiz A."/>
            <person name="Russo S."/>
            <person name="Salzberg S.L."/>
            <person name="Sanchez-Gracia A."/>
            <person name="Saranga D.J."/>
            <person name="Sato H."/>
            <person name="Schaeffer S.W."/>
            <person name="Schatz M.C."/>
            <person name="Schlenke T."/>
            <person name="Schwartz R."/>
            <person name="Segarra C."/>
            <person name="Singh R.S."/>
            <person name="Sirot L."/>
            <person name="Sirota M."/>
            <person name="Sisneros N.B."/>
            <person name="Smith C.D."/>
            <person name="Smith T.F."/>
            <person name="Spieth J."/>
            <person name="Stage D.E."/>
            <person name="Stark A."/>
            <person name="Stephan W."/>
            <person name="Strausberg R.L."/>
            <person name="Strempel S."/>
            <person name="Sturgill D."/>
            <person name="Sutton G."/>
            <person name="Sutton G.G."/>
            <person name="Tao W."/>
            <person name="Teichmann S."/>
            <person name="Tobari Y.N."/>
            <person name="Tomimura Y."/>
            <person name="Tsolas J.M."/>
            <person name="Valente V.L."/>
            <person name="Venter E."/>
            <person name="Venter J.C."/>
            <person name="Vicario S."/>
            <person name="Vieira F.G."/>
            <person name="Vilella A.J."/>
            <person name="Villasante A."/>
            <person name="Walenz B."/>
            <person name="Wang J."/>
            <person name="Wasserman M."/>
            <person name="Watts T."/>
            <person name="Wilson D."/>
            <person name="Wilson R.K."/>
            <person name="Wing R.A."/>
            <person name="Wolfner M.F."/>
            <person name="Wong A."/>
            <person name="Wong G.K."/>
            <person name="Wu C.I."/>
            <person name="Wu G."/>
            <person name="Yamamoto D."/>
            <person name="Yang H.P."/>
            <person name="Yang S.P."/>
            <person name="Yorke J.A."/>
            <person name="Yoshida K."/>
            <person name="Zdobnov E."/>
            <person name="Zhang P."/>
            <person name="Zhang Y."/>
            <person name="Zimin A.V."/>
            <person name="Baldwin J."/>
            <person name="Abdouelleil A."/>
            <person name="Abdulkadir J."/>
            <person name="Abebe A."/>
            <person name="Abera B."/>
            <person name="Abreu J."/>
            <person name="Acer S.C."/>
            <person name="Aftuck L."/>
            <person name="Alexander A."/>
            <person name="An P."/>
            <person name="Anderson E."/>
            <person name="Anderson S."/>
            <person name="Arachi H."/>
            <person name="Azer M."/>
            <person name="Bachantsang P."/>
            <person name="Barry A."/>
            <person name="Bayul T."/>
            <person name="Berlin A."/>
            <person name="Bessette D."/>
            <person name="Bloom T."/>
            <person name="Blye J."/>
            <person name="Boguslavskiy L."/>
            <person name="Bonnet C."/>
            <person name="Boukhgalter B."/>
            <person name="Bourzgui I."/>
            <person name="Brown A."/>
            <person name="Cahill P."/>
            <person name="Channer S."/>
            <person name="Cheshatsang Y."/>
            <person name="Chuda L."/>
            <person name="Citroen M."/>
            <person name="Collymore A."/>
            <person name="Cooke P."/>
            <person name="Costello M."/>
            <person name="D'Aco K."/>
            <person name="Daza R."/>
            <person name="De Haan G."/>
            <person name="DeGray S."/>
            <person name="DeMaso C."/>
            <person name="Dhargay N."/>
            <person name="Dooley K."/>
            <person name="Dooley E."/>
            <person name="Doricent M."/>
            <person name="Dorje P."/>
            <person name="Dorjee K."/>
            <person name="Dupes A."/>
            <person name="Elong R."/>
            <person name="Falk J."/>
            <person name="Farina A."/>
            <person name="Faro S."/>
            <person name="Ferguson D."/>
            <person name="Fisher S."/>
            <person name="Foley C.D."/>
            <person name="Franke A."/>
            <person name="Friedrich D."/>
            <person name="Gadbois L."/>
            <person name="Gearin G."/>
            <person name="Gearin C.R."/>
            <person name="Giannoukos G."/>
            <person name="Goode T."/>
            <person name="Graham J."/>
            <person name="Grandbois E."/>
            <person name="Grewal S."/>
            <person name="Gyaltsen K."/>
            <person name="Hafez N."/>
            <person name="Hagos B."/>
            <person name="Hall J."/>
            <person name="Henson C."/>
            <person name="Hollinger A."/>
            <person name="Honan T."/>
            <person name="Huard M.D."/>
            <person name="Hughes L."/>
            <person name="Hurhula B."/>
            <person name="Husby M.E."/>
            <person name="Kamat A."/>
            <person name="Kanga B."/>
            <person name="Kashin S."/>
            <person name="Khazanovich D."/>
            <person name="Kisner P."/>
            <person name="Lance K."/>
            <person name="Lara M."/>
            <person name="Lee W."/>
            <person name="Lennon N."/>
            <person name="Letendre F."/>
            <person name="LeVine R."/>
            <person name="Lipovsky A."/>
            <person name="Liu X."/>
            <person name="Liu J."/>
            <person name="Liu S."/>
            <person name="Lokyitsang T."/>
            <person name="Lokyitsang Y."/>
            <person name="Lubonja R."/>
            <person name="Lui A."/>
            <person name="MacDonald P."/>
            <person name="Magnisalis V."/>
            <person name="Maru K."/>
            <person name="Matthews C."/>
            <person name="McCusker W."/>
            <person name="McDonough S."/>
            <person name="Mehta T."/>
            <person name="Meldrim J."/>
            <person name="Meneus L."/>
            <person name="Mihai O."/>
            <person name="Mihalev A."/>
            <person name="Mihova T."/>
            <person name="Mittelman R."/>
            <person name="Mlenga V."/>
            <person name="Montmayeur A."/>
            <person name="Mulrain L."/>
            <person name="Navidi A."/>
            <person name="Naylor J."/>
            <person name="Negash T."/>
            <person name="Nguyen T."/>
            <person name="Nguyen N."/>
            <person name="Nicol R."/>
            <person name="Norbu C."/>
            <person name="Norbu N."/>
            <person name="Novod N."/>
            <person name="O'Neill B."/>
            <person name="Osman S."/>
            <person name="Markiewicz E."/>
            <person name="Oyono O.L."/>
            <person name="Patti C."/>
            <person name="Phunkhang P."/>
            <person name="Pierre F."/>
            <person name="Priest M."/>
            <person name="Raghuraman S."/>
            <person name="Rege F."/>
            <person name="Reyes R."/>
            <person name="Rise C."/>
            <person name="Rogov P."/>
            <person name="Ross K."/>
            <person name="Ryan E."/>
            <person name="Settipalli S."/>
            <person name="Shea T."/>
            <person name="Sherpa N."/>
            <person name="Shi L."/>
            <person name="Shih D."/>
            <person name="Sparrow T."/>
            <person name="Spaulding J."/>
            <person name="Stalker J."/>
            <person name="Stange-Thomann N."/>
            <person name="Stavropoulos S."/>
            <person name="Stone C."/>
            <person name="Strader C."/>
            <person name="Tesfaye S."/>
            <person name="Thomson T."/>
            <person name="Thoulutsang Y."/>
            <person name="Thoulutsang D."/>
            <person name="Topham K."/>
            <person name="Topping I."/>
            <person name="Tsamla T."/>
            <person name="Vassiliev H."/>
            <person name="Vo A."/>
            <person name="Wangchuk T."/>
            <person name="Wangdi T."/>
            <person name="Weiand M."/>
            <person name="Wilkinson J."/>
            <person name="Wilson A."/>
            <person name="Yadav S."/>
            <person name="Young G."/>
            <person name="Yu Q."/>
            <person name="Zembek L."/>
            <person name="Zhong D."/>
            <person name="Zimmer A."/>
            <person name="Zwirko Z."/>
            <person name="Jaffe D.B."/>
            <person name="Alvarez P."/>
            <person name="Brockman W."/>
            <person name="Butler J."/>
            <person name="Chin C."/>
            <person name="Gnerre S."/>
            <person name="Grabherr M."/>
            <person name="Kleber M."/>
            <person name="Mauceli E."/>
            <person name="MacCallum I."/>
        </authorList>
    </citation>
    <scope>NUCLEOTIDE SEQUENCE [LARGE SCALE GENOMIC DNA]</scope>
    <source>
        <strain evidence="2">Tucson 14030-0811.24</strain>
    </source>
</reference>
<evidence type="ECO:0000313" key="2">
    <source>
        <dbReference type="Proteomes" id="UP000007798"/>
    </source>
</evidence>
<evidence type="ECO:0000313" key="1">
    <source>
        <dbReference type="EMBL" id="KRF98215.1"/>
    </source>
</evidence>
<accession>A0A0Q9X1X8</accession>
<dbReference type="InParanoid" id="A0A0Q9X1X8"/>
<dbReference type="OrthoDB" id="7861146at2759"/>
<dbReference type="EMBL" id="CH963851">
    <property type="protein sequence ID" value="KRF98215.1"/>
    <property type="molecule type" value="Genomic_DNA"/>
</dbReference>
<keyword evidence="2" id="KW-1185">Reference proteome</keyword>
<proteinExistence type="predicted"/>
<protein>
    <submittedName>
        <fullName evidence="1">Uncharacterized protein</fullName>
    </submittedName>
</protein>
<sequence>MSNHCLPFVERVNRLNRICTGIYDMEISLKFRSALVTVNEPITVFMNTKKTMLFAALKLSTLHLCDNLDMINTTHFVCLNSKGESRPLSFIYSQVWCFPHHIYMGDLLLKSCLRQNEISNSGLIAQARNTKIGALQYTIMKHATSNGIHKCLHKWMIIIITQTLMMMMMMN</sequence>
<name>A0A0Q9X1X8_DROWI</name>